<evidence type="ECO:0000313" key="3">
    <source>
        <dbReference type="Proteomes" id="UP000217790"/>
    </source>
</evidence>
<feature type="region of interest" description="Disordered" evidence="1">
    <location>
        <begin position="1"/>
        <end position="29"/>
    </location>
</feature>
<dbReference type="AlphaFoldDB" id="A0A2H3CZ57"/>
<accession>A0A2H3CZ57</accession>
<name>A0A2H3CZ57_ARMGA</name>
<dbReference type="InParanoid" id="A0A2H3CZ57"/>
<evidence type="ECO:0000256" key="1">
    <source>
        <dbReference type="SAM" id="MobiDB-lite"/>
    </source>
</evidence>
<organism evidence="2 3">
    <name type="scientific">Armillaria gallica</name>
    <name type="common">Bulbous honey fungus</name>
    <name type="synonym">Armillaria bulbosa</name>
    <dbReference type="NCBI Taxonomy" id="47427"/>
    <lineage>
        <taxon>Eukaryota</taxon>
        <taxon>Fungi</taxon>
        <taxon>Dikarya</taxon>
        <taxon>Basidiomycota</taxon>
        <taxon>Agaricomycotina</taxon>
        <taxon>Agaricomycetes</taxon>
        <taxon>Agaricomycetidae</taxon>
        <taxon>Agaricales</taxon>
        <taxon>Marasmiineae</taxon>
        <taxon>Physalacriaceae</taxon>
        <taxon>Armillaria</taxon>
    </lineage>
</organism>
<protein>
    <submittedName>
        <fullName evidence="2">Uncharacterized protein</fullName>
    </submittedName>
</protein>
<dbReference type="EMBL" id="KZ293721">
    <property type="protein sequence ID" value="PBK82067.1"/>
    <property type="molecule type" value="Genomic_DNA"/>
</dbReference>
<sequence length="274" mass="30333">MPRSRPPRTLNKASHTNKKYKRGSGRDTVPPVMLAPEIEHVPDDETYPGGGLMIRYKDTEGYLHNEIFSPNDWVAFGTKCVSTVIKHLYGDVVADSVDYKSLVEGNGGPIAFTPPHASDHHLYRIFEFSPTLWIRVWDPGFPIFPGDTRDLFGVDMVDVCGRPQAVNTCVKVIAGVRPAIAPERQGDIIVALDDIGNTYLRVDSIKLSTLFTTTCSTSQLQSGSHAGCEQIPVWVSLDQLIKEPRIHRCMTGYTGSRDASMVFALAFLYLHTPA</sequence>
<proteinExistence type="predicted"/>
<dbReference type="OrthoDB" id="2907939at2759"/>
<keyword evidence="3" id="KW-1185">Reference proteome</keyword>
<evidence type="ECO:0000313" key="2">
    <source>
        <dbReference type="EMBL" id="PBK82067.1"/>
    </source>
</evidence>
<gene>
    <name evidence="2" type="ORF">ARMGADRAFT_1090621</name>
</gene>
<reference evidence="3" key="1">
    <citation type="journal article" date="2017" name="Nat. Ecol. Evol.">
        <title>Genome expansion and lineage-specific genetic innovations in the forest pathogenic fungi Armillaria.</title>
        <authorList>
            <person name="Sipos G."/>
            <person name="Prasanna A.N."/>
            <person name="Walter M.C."/>
            <person name="O'Connor E."/>
            <person name="Balint B."/>
            <person name="Krizsan K."/>
            <person name="Kiss B."/>
            <person name="Hess J."/>
            <person name="Varga T."/>
            <person name="Slot J."/>
            <person name="Riley R."/>
            <person name="Boka B."/>
            <person name="Rigling D."/>
            <person name="Barry K."/>
            <person name="Lee J."/>
            <person name="Mihaltcheva S."/>
            <person name="LaButti K."/>
            <person name="Lipzen A."/>
            <person name="Waldron R."/>
            <person name="Moloney N.M."/>
            <person name="Sperisen C."/>
            <person name="Kredics L."/>
            <person name="Vagvoelgyi C."/>
            <person name="Patrignani A."/>
            <person name="Fitzpatrick D."/>
            <person name="Nagy I."/>
            <person name="Doyle S."/>
            <person name="Anderson J.B."/>
            <person name="Grigoriev I.V."/>
            <person name="Gueldener U."/>
            <person name="Muensterkoetter M."/>
            <person name="Nagy L.G."/>
        </authorList>
    </citation>
    <scope>NUCLEOTIDE SEQUENCE [LARGE SCALE GENOMIC DNA]</scope>
    <source>
        <strain evidence="3">Ar21-2</strain>
    </source>
</reference>
<dbReference type="Proteomes" id="UP000217790">
    <property type="component" value="Unassembled WGS sequence"/>
</dbReference>